<sequence>MIPLASAIPGGPAAGQAFLAAQAHAGRSDLDRSLRAYFLLRSDARRFLSAGRLGNAGLVALELETLATHATTIEATGGDRAYAPLADRCFAAVDAIDAAIAAASASPEGRIDLRVRRLNAADCALRPASATGGDAA</sequence>
<reference evidence="1 2" key="1">
    <citation type="submission" date="2018-06" db="EMBL/GenBank/DDBJ databases">
        <title>Genomic Encyclopedia of Type Strains, Phase IV (KMG-IV): sequencing the most valuable type-strain genomes for metagenomic binning, comparative biology and taxonomic classification.</title>
        <authorList>
            <person name="Goeker M."/>
        </authorList>
    </citation>
    <scope>NUCLEOTIDE SEQUENCE [LARGE SCALE GENOMIC DNA]</scope>
    <source>
        <strain evidence="1 2">DSM 24875</strain>
    </source>
</reference>
<proteinExistence type="predicted"/>
<gene>
    <name evidence="1" type="ORF">DFR50_1593</name>
</gene>
<dbReference type="RefSeq" id="WP_113893916.1">
    <property type="nucleotide sequence ID" value="NZ_QNRK01000059.1"/>
</dbReference>
<keyword evidence="2" id="KW-1185">Reference proteome</keyword>
<dbReference type="AlphaFoldDB" id="A0A366EFF6"/>
<dbReference type="Proteomes" id="UP000253529">
    <property type="component" value="Unassembled WGS sequence"/>
</dbReference>
<comment type="caution">
    <text evidence="1">The sequence shown here is derived from an EMBL/GenBank/DDBJ whole genome shotgun (WGS) entry which is preliminary data.</text>
</comment>
<dbReference type="EMBL" id="QNRK01000059">
    <property type="protein sequence ID" value="RBP01058.1"/>
    <property type="molecule type" value="Genomic_DNA"/>
</dbReference>
<accession>A0A366EFF6</accession>
<protein>
    <submittedName>
        <fullName evidence="1">Uncharacterized protein</fullName>
    </submittedName>
</protein>
<organism evidence="1 2">
    <name type="scientific">Roseiarcus fermentans</name>
    <dbReference type="NCBI Taxonomy" id="1473586"/>
    <lineage>
        <taxon>Bacteria</taxon>
        <taxon>Pseudomonadati</taxon>
        <taxon>Pseudomonadota</taxon>
        <taxon>Alphaproteobacteria</taxon>
        <taxon>Hyphomicrobiales</taxon>
        <taxon>Roseiarcaceae</taxon>
        <taxon>Roseiarcus</taxon>
    </lineage>
</organism>
<evidence type="ECO:0000313" key="1">
    <source>
        <dbReference type="EMBL" id="RBP01058.1"/>
    </source>
</evidence>
<name>A0A366EFF6_9HYPH</name>
<evidence type="ECO:0000313" key="2">
    <source>
        <dbReference type="Proteomes" id="UP000253529"/>
    </source>
</evidence>